<evidence type="ECO:0000256" key="3">
    <source>
        <dbReference type="ARBA" id="ARBA00022989"/>
    </source>
</evidence>
<keyword evidence="2" id="KW-0812">Transmembrane</keyword>
<evidence type="ECO:0000256" key="1">
    <source>
        <dbReference type="ARBA" id="ARBA00004167"/>
    </source>
</evidence>
<dbReference type="Proteomes" id="UP001500133">
    <property type="component" value="Unassembled WGS sequence"/>
</dbReference>
<reference evidence="7" key="1">
    <citation type="journal article" date="2019" name="Int. J. Syst. Evol. Microbiol.">
        <title>The Global Catalogue of Microorganisms (GCM) 10K type strain sequencing project: providing services to taxonomists for standard genome sequencing and annotation.</title>
        <authorList>
            <consortium name="The Broad Institute Genomics Platform"/>
            <consortium name="The Broad Institute Genome Sequencing Center for Infectious Disease"/>
            <person name="Wu L."/>
            <person name="Ma J."/>
        </authorList>
    </citation>
    <scope>NUCLEOTIDE SEQUENCE [LARGE SCALE GENOMIC DNA]</scope>
    <source>
        <strain evidence="7">JCM 16914</strain>
    </source>
</reference>
<comment type="caution">
    <text evidence="6">The sequence shown here is derived from an EMBL/GenBank/DDBJ whole genome shotgun (WGS) entry which is preliminary data.</text>
</comment>
<evidence type="ECO:0000313" key="7">
    <source>
        <dbReference type="Proteomes" id="UP001500133"/>
    </source>
</evidence>
<dbReference type="Gene3D" id="3.30.1150.10">
    <property type="match status" value="1"/>
</dbReference>
<sequence>MSKRAANRYFWPTVWAVALHLGVAALSLVTLPRGEATPESSAIVQARLISTETRTDKAQQVEAPPAAAGNQPAKPAPEPRSEPAPPKEQKQKLEQKIIDQARDMATQRKQKALEQAKASARAEAERRTEKARQKAREAAERKKERAQAEARRKREAAEKAAAEQAAQEKAEKARQKREAEEKRRQAQAAKERAEQQKREREAAEAALQRKLEGEQQAAAKARQAEKAANSFIAVVRSAVEQAWRIPPRAGDHMRATVRVRLGPSGEVLAATVAQSSGSDGFDNAAVQAVEAAAPFAELLDLPPAQQAELRRFNLRFTPGEIR</sequence>
<evidence type="ECO:0008006" key="8">
    <source>
        <dbReference type="Google" id="ProtNLM"/>
    </source>
</evidence>
<dbReference type="EMBL" id="BAAAZT010000075">
    <property type="protein sequence ID" value="GAA3908644.1"/>
    <property type="molecule type" value="Genomic_DNA"/>
</dbReference>
<protein>
    <recommendedName>
        <fullName evidence="8">Cell envelope integrity protein TolA</fullName>
    </recommendedName>
</protein>
<evidence type="ECO:0000256" key="5">
    <source>
        <dbReference type="SAM" id="MobiDB-lite"/>
    </source>
</evidence>
<dbReference type="InterPro" id="IPR014161">
    <property type="entry name" value="Tol-Pal_TolA"/>
</dbReference>
<dbReference type="NCBIfam" id="TIGR01352">
    <property type="entry name" value="tonB_Cterm"/>
    <property type="match status" value="1"/>
</dbReference>
<dbReference type="SUPFAM" id="SSF74653">
    <property type="entry name" value="TolA/TonB C-terminal domain"/>
    <property type="match status" value="1"/>
</dbReference>
<feature type="region of interest" description="Disordered" evidence="5">
    <location>
        <begin position="54"/>
        <end position="210"/>
    </location>
</feature>
<dbReference type="Pfam" id="PF13103">
    <property type="entry name" value="TonB_2"/>
    <property type="match status" value="1"/>
</dbReference>
<proteinExistence type="predicted"/>
<dbReference type="RefSeq" id="WP_344704693.1">
    <property type="nucleotide sequence ID" value="NZ_BAAAZT010000075.1"/>
</dbReference>
<keyword evidence="7" id="KW-1185">Reference proteome</keyword>
<evidence type="ECO:0000256" key="4">
    <source>
        <dbReference type="ARBA" id="ARBA00023136"/>
    </source>
</evidence>
<name>A0ABP7LYG2_9GAMM</name>
<accession>A0ABP7LYG2</accession>
<organism evidence="6 7">
    <name type="scientific">Halomonas cibimaris</name>
    <dbReference type="NCBI Taxonomy" id="657012"/>
    <lineage>
        <taxon>Bacteria</taxon>
        <taxon>Pseudomonadati</taxon>
        <taxon>Pseudomonadota</taxon>
        <taxon>Gammaproteobacteria</taxon>
        <taxon>Oceanospirillales</taxon>
        <taxon>Halomonadaceae</taxon>
        <taxon>Halomonas</taxon>
    </lineage>
</organism>
<comment type="subcellular location">
    <subcellularLocation>
        <location evidence="1">Membrane</location>
        <topology evidence="1">Single-pass membrane protein</topology>
    </subcellularLocation>
</comment>
<keyword evidence="3" id="KW-1133">Transmembrane helix</keyword>
<feature type="compositionally biased region" description="Basic and acidic residues" evidence="5">
    <location>
        <begin position="77"/>
        <end position="210"/>
    </location>
</feature>
<gene>
    <name evidence="6" type="ORF">GCM10022228_18970</name>
</gene>
<evidence type="ECO:0000313" key="6">
    <source>
        <dbReference type="EMBL" id="GAA3908644.1"/>
    </source>
</evidence>
<evidence type="ECO:0000256" key="2">
    <source>
        <dbReference type="ARBA" id="ARBA00022692"/>
    </source>
</evidence>
<dbReference type="NCBIfam" id="TIGR02794">
    <property type="entry name" value="tolA_full"/>
    <property type="match status" value="1"/>
</dbReference>
<keyword evidence="4" id="KW-0472">Membrane</keyword>
<dbReference type="InterPro" id="IPR006260">
    <property type="entry name" value="TonB/TolA_C"/>
</dbReference>